<reference evidence="1 2" key="1">
    <citation type="submission" date="2020-08" db="EMBL/GenBank/DDBJ databases">
        <title>Genomic Encyclopedia of Type Strains, Phase IV (KMG-IV): sequencing the most valuable type-strain genomes for metagenomic binning, comparative biology and taxonomic classification.</title>
        <authorList>
            <person name="Goeker M."/>
        </authorList>
    </citation>
    <scope>NUCLEOTIDE SEQUENCE [LARGE SCALE GENOMIC DNA]</scope>
    <source>
        <strain evidence="1 2">DSM 23562</strain>
    </source>
</reference>
<dbReference type="EMBL" id="JACHGW010000001">
    <property type="protein sequence ID" value="MBB6048491.1"/>
    <property type="molecule type" value="Genomic_DNA"/>
</dbReference>
<evidence type="ECO:0000313" key="1">
    <source>
        <dbReference type="EMBL" id="MBB6048491.1"/>
    </source>
</evidence>
<dbReference type="Proteomes" id="UP000520814">
    <property type="component" value="Unassembled WGS sequence"/>
</dbReference>
<name>A0A7W9SKV2_ARMRO</name>
<accession>A0A7W9SKV2</accession>
<keyword evidence="2" id="KW-1185">Reference proteome</keyword>
<protein>
    <submittedName>
        <fullName evidence="1">Uncharacterized protein</fullName>
    </submittedName>
</protein>
<comment type="caution">
    <text evidence="1">The sequence shown here is derived from an EMBL/GenBank/DDBJ whole genome shotgun (WGS) entry which is preliminary data.</text>
</comment>
<dbReference type="RefSeq" id="WP_184192117.1">
    <property type="nucleotide sequence ID" value="NZ_JACHGW010000001.1"/>
</dbReference>
<gene>
    <name evidence="1" type="ORF">HNQ39_000253</name>
</gene>
<proteinExistence type="predicted"/>
<dbReference type="AlphaFoldDB" id="A0A7W9SKV2"/>
<sequence length="79" mass="8691">MSEFAEAAPQDWQEVLSEALGSPLSPERLHAASSDEGVTQLSIACQDYFEVSTVPGERIRQALERSLFRWPLGSLTVTP</sequence>
<organism evidence="1 2">
    <name type="scientific">Armatimonas rosea</name>
    <dbReference type="NCBI Taxonomy" id="685828"/>
    <lineage>
        <taxon>Bacteria</taxon>
        <taxon>Bacillati</taxon>
        <taxon>Armatimonadota</taxon>
        <taxon>Armatimonadia</taxon>
        <taxon>Armatimonadales</taxon>
        <taxon>Armatimonadaceae</taxon>
        <taxon>Armatimonas</taxon>
    </lineage>
</organism>
<evidence type="ECO:0000313" key="2">
    <source>
        <dbReference type="Proteomes" id="UP000520814"/>
    </source>
</evidence>